<keyword evidence="7" id="KW-1185">Reference proteome</keyword>
<protein>
    <recommendedName>
        <fullName evidence="8">Claudin</fullName>
    </recommendedName>
</protein>
<evidence type="ECO:0000313" key="7">
    <source>
        <dbReference type="Proteomes" id="UP001497497"/>
    </source>
</evidence>
<evidence type="ECO:0000256" key="1">
    <source>
        <dbReference type="ARBA" id="ARBA00004141"/>
    </source>
</evidence>
<gene>
    <name evidence="6" type="ORF">GSLYS_00013129001</name>
</gene>
<keyword evidence="2 5" id="KW-0812">Transmembrane</keyword>
<dbReference type="InterPro" id="IPR004031">
    <property type="entry name" value="PMP22/EMP/MP20/Claudin"/>
</dbReference>
<evidence type="ECO:0000256" key="2">
    <source>
        <dbReference type="ARBA" id="ARBA00022692"/>
    </source>
</evidence>
<keyword evidence="3 5" id="KW-1133">Transmembrane helix</keyword>
<dbReference type="Gene3D" id="1.20.140.150">
    <property type="match status" value="1"/>
</dbReference>
<evidence type="ECO:0000256" key="5">
    <source>
        <dbReference type="SAM" id="Phobius"/>
    </source>
</evidence>
<comment type="subcellular location">
    <subcellularLocation>
        <location evidence="1">Membrane</location>
        <topology evidence="1">Multi-pass membrane protein</topology>
    </subcellularLocation>
</comment>
<dbReference type="GO" id="GO:0016020">
    <property type="term" value="C:membrane"/>
    <property type="evidence" value="ECO:0007669"/>
    <property type="project" value="UniProtKB-SubCell"/>
</dbReference>
<organism evidence="6 7">
    <name type="scientific">Lymnaea stagnalis</name>
    <name type="common">Great pond snail</name>
    <name type="synonym">Helix stagnalis</name>
    <dbReference type="NCBI Taxonomy" id="6523"/>
    <lineage>
        <taxon>Eukaryota</taxon>
        <taxon>Metazoa</taxon>
        <taxon>Spiralia</taxon>
        <taxon>Lophotrochozoa</taxon>
        <taxon>Mollusca</taxon>
        <taxon>Gastropoda</taxon>
        <taxon>Heterobranchia</taxon>
        <taxon>Euthyneura</taxon>
        <taxon>Panpulmonata</taxon>
        <taxon>Hygrophila</taxon>
        <taxon>Lymnaeoidea</taxon>
        <taxon>Lymnaeidae</taxon>
        <taxon>Lymnaea</taxon>
    </lineage>
</organism>
<evidence type="ECO:0000256" key="4">
    <source>
        <dbReference type="ARBA" id="ARBA00023136"/>
    </source>
</evidence>
<dbReference type="Pfam" id="PF00822">
    <property type="entry name" value="PMP22_Claudin"/>
    <property type="match status" value="1"/>
</dbReference>
<reference evidence="6 7" key="1">
    <citation type="submission" date="2024-04" db="EMBL/GenBank/DDBJ databases">
        <authorList>
            <consortium name="Genoscope - CEA"/>
            <person name="William W."/>
        </authorList>
    </citation>
    <scope>NUCLEOTIDE SEQUENCE [LARGE SCALE GENOMIC DNA]</scope>
</reference>
<comment type="caution">
    <text evidence="6">The sequence shown here is derived from an EMBL/GenBank/DDBJ whole genome shotgun (WGS) entry which is preliminary data.</text>
</comment>
<feature type="transmembrane region" description="Helical" evidence="5">
    <location>
        <begin position="12"/>
        <end position="37"/>
    </location>
</feature>
<feature type="transmembrane region" description="Helical" evidence="5">
    <location>
        <begin position="114"/>
        <end position="137"/>
    </location>
</feature>
<proteinExistence type="predicted"/>
<dbReference type="AlphaFoldDB" id="A0AAV2I2I7"/>
<sequence>MALPGGVGVPALVGLILIGVGTLLHTVGLTTPAWSVIKSSFKTSGSYGLWKYCELGSCFDYPFGTAVADVFEDCIKTCEAFAILGMLASVLGLATAAISVVLRVRGKPNNPLFGAISFAGCIASFVFIMICISVWSAKVNSEFVSLIFDIGYSFILSTIGGIFICVGGVTFRPAYSSNS</sequence>
<accession>A0AAV2I2I7</accession>
<keyword evidence="4 5" id="KW-0472">Membrane</keyword>
<feature type="transmembrane region" description="Helical" evidence="5">
    <location>
        <begin position="80"/>
        <end position="102"/>
    </location>
</feature>
<feature type="transmembrane region" description="Helical" evidence="5">
    <location>
        <begin position="143"/>
        <end position="171"/>
    </location>
</feature>
<dbReference type="EMBL" id="CAXITT010000336">
    <property type="protein sequence ID" value="CAL1539310.1"/>
    <property type="molecule type" value="Genomic_DNA"/>
</dbReference>
<name>A0AAV2I2I7_LYMST</name>
<evidence type="ECO:0000256" key="3">
    <source>
        <dbReference type="ARBA" id="ARBA00022989"/>
    </source>
</evidence>
<evidence type="ECO:0000313" key="6">
    <source>
        <dbReference type="EMBL" id="CAL1539310.1"/>
    </source>
</evidence>
<dbReference type="Proteomes" id="UP001497497">
    <property type="component" value="Unassembled WGS sequence"/>
</dbReference>
<evidence type="ECO:0008006" key="8">
    <source>
        <dbReference type="Google" id="ProtNLM"/>
    </source>
</evidence>